<dbReference type="GO" id="GO:0020037">
    <property type="term" value="F:heme binding"/>
    <property type="evidence" value="ECO:0007669"/>
    <property type="project" value="InterPro"/>
</dbReference>
<dbReference type="Gene3D" id="2.60.40.420">
    <property type="entry name" value="Cupredoxins - blue copper proteins"/>
    <property type="match status" value="1"/>
</dbReference>
<evidence type="ECO:0000256" key="3">
    <source>
        <dbReference type="ARBA" id="ARBA00023004"/>
    </source>
</evidence>
<gene>
    <name evidence="8" type="ordered locus">AciX9_3894</name>
</gene>
<organism evidence="9">
    <name type="scientific">Granulicella tundricola (strain ATCC BAA-1859 / DSM 23138 / MP5ACTX9)</name>
    <dbReference type="NCBI Taxonomy" id="1198114"/>
    <lineage>
        <taxon>Bacteria</taxon>
        <taxon>Pseudomonadati</taxon>
        <taxon>Acidobacteriota</taxon>
        <taxon>Terriglobia</taxon>
        <taxon>Terriglobales</taxon>
        <taxon>Acidobacteriaceae</taxon>
        <taxon>Granulicella</taxon>
    </lineage>
</organism>
<feature type="region of interest" description="Disordered" evidence="5">
    <location>
        <begin position="30"/>
        <end position="54"/>
    </location>
</feature>
<evidence type="ECO:0000259" key="7">
    <source>
        <dbReference type="PROSITE" id="PS51007"/>
    </source>
</evidence>
<dbReference type="GO" id="GO:0009055">
    <property type="term" value="F:electron transfer activity"/>
    <property type="evidence" value="ECO:0007669"/>
    <property type="project" value="InterPro"/>
</dbReference>
<keyword evidence="2 4" id="KW-0479">Metal-binding</keyword>
<dbReference type="InterPro" id="IPR036909">
    <property type="entry name" value="Cyt_c-like_dom_sf"/>
</dbReference>
<dbReference type="InterPro" id="IPR009056">
    <property type="entry name" value="Cyt_c-like_dom"/>
</dbReference>
<evidence type="ECO:0000256" key="5">
    <source>
        <dbReference type="SAM" id="MobiDB-lite"/>
    </source>
</evidence>
<dbReference type="PROSITE" id="PS51007">
    <property type="entry name" value="CYTC"/>
    <property type="match status" value="1"/>
</dbReference>
<keyword evidence="1 4" id="KW-0349">Heme</keyword>
<dbReference type="EMBL" id="CP002482">
    <property type="protein sequence ID" value="ADW71172.1"/>
    <property type="molecule type" value="Genomic_DNA"/>
</dbReference>
<protein>
    <recommendedName>
        <fullName evidence="7">Cytochrome c domain-containing protein</fullName>
    </recommendedName>
</protein>
<dbReference type="AlphaFoldDB" id="E8X6M2"/>
<feature type="chain" id="PRO_5003233748" description="Cytochrome c domain-containing protein" evidence="6">
    <location>
        <begin position="23"/>
        <end position="101"/>
    </location>
</feature>
<sequence length="101" mass="11145">MRLLKFSLAVTAMMSSSVLLWAATQSQAAAGQAAKKPVTTSRPAQQPQDDGDQIFQQQCSRCHNAPEGFSPRISGTIARHMRIRASLSKHEEEQLLHFLNP</sequence>
<accession>E8X6M2</accession>
<evidence type="ECO:0000256" key="2">
    <source>
        <dbReference type="ARBA" id="ARBA00022723"/>
    </source>
</evidence>
<keyword evidence="6" id="KW-0732">Signal</keyword>
<dbReference type="InterPro" id="IPR008972">
    <property type="entry name" value="Cupredoxin"/>
</dbReference>
<evidence type="ECO:0000256" key="4">
    <source>
        <dbReference type="PROSITE-ProRule" id="PRU00433"/>
    </source>
</evidence>
<evidence type="ECO:0000256" key="6">
    <source>
        <dbReference type="SAM" id="SignalP"/>
    </source>
</evidence>
<dbReference type="KEGG" id="acm:AciX9_3894"/>
<evidence type="ECO:0000256" key="1">
    <source>
        <dbReference type="ARBA" id="ARBA00022617"/>
    </source>
</evidence>
<evidence type="ECO:0000313" key="9">
    <source>
        <dbReference type="Proteomes" id="UP000000343"/>
    </source>
</evidence>
<evidence type="ECO:0000313" key="8">
    <source>
        <dbReference type="EMBL" id="ADW71172.1"/>
    </source>
</evidence>
<feature type="signal peptide" evidence="6">
    <location>
        <begin position="1"/>
        <end position="22"/>
    </location>
</feature>
<dbReference type="SUPFAM" id="SSF46626">
    <property type="entry name" value="Cytochrome c"/>
    <property type="match status" value="1"/>
</dbReference>
<feature type="domain" description="Cytochrome c" evidence="7">
    <location>
        <begin position="46"/>
        <end position="101"/>
    </location>
</feature>
<dbReference type="GO" id="GO:0046872">
    <property type="term" value="F:metal ion binding"/>
    <property type="evidence" value="ECO:0007669"/>
    <property type="project" value="UniProtKB-KW"/>
</dbReference>
<keyword evidence="3 4" id="KW-0408">Iron</keyword>
<keyword evidence="8" id="KW-0614">Plasmid</keyword>
<reference evidence="9" key="1">
    <citation type="submission" date="2011-01" db="EMBL/GenBank/DDBJ databases">
        <title>Complete sequence of plasmid2 of Acidobacterium sp. MP5ACTX9.</title>
        <authorList>
            <consortium name="US DOE Joint Genome Institute"/>
            <person name="Lucas S."/>
            <person name="Copeland A."/>
            <person name="Lapidus A."/>
            <person name="Cheng J.-F."/>
            <person name="Goodwin L."/>
            <person name="Pitluck S."/>
            <person name="Teshima H."/>
            <person name="Detter J.C."/>
            <person name="Han C."/>
            <person name="Tapia R."/>
            <person name="Land M."/>
            <person name="Hauser L."/>
            <person name="Kyrpides N."/>
            <person name="Ivanova N."/>
            <person name="Ovchinnikova G."/>
            <person name="Pagani I."/>
            <person name="Rawat S.R."/>
            <person name="Mannisto M."/>
            <person name="Haggblom M.M."/>
            <person name="Woyke T."/>
        </authorList>
    </citation>
    <scope>NUCLEOTIDE SEQUENCE [LARGE SCALE GENOMIC DNA]</scope>
    <source>
        <strain evidence="9">MP5ACTX9</strain>
        <plasmid evidence="9">Plasmid pACIX902</plasmid>
    </source>
</reference>
<keyword evidence="9" id="KW-1185">Reference proteome</keyword>
<dbReference type="Proteomes" id="UP000000343">
    <property type="component" value="Plasmid pACIX902"/>
</dbReference>
<geneLocation type="plasmid" evidence="8 9">
    <name>pACIX902</name>
</geneLocation>
<proteinExistence type="predicted"/>
<feature type="compositionally biased region" description="Polar residues" evidence="5">
    <location>
        <begin position="38"/>
        <end position="54"/>
    </location>
</feature>
<dbReference type="HOGENOM" id="CLU_175648_0_0_0"/>
<name>E8X6M2_GRATM</name>